<comment type="caution">
    <text evidence="1">The sequence shown here is derived from an EMBL/GenBank/DDBJ whole genome shotgun (WGS) entry which is preliminary data.</text>
</comment>
<dbReference type="EMBL" id="JABWUV010000001">
    <property type="protein sequence ID" value="KAF6387289.1"/>
    <property type="molecule type" value="Genomic_DNA"/>
</dbReference>
<evidence type="ECO:0000313" key="2">
    <source>
        <dbReference type="Proteomes" id="UP000527355"/>
    </source>
</evidence>
<evidence type="ECO:0000313" key="1">
    <source>
        <dbReference type="EMBL" id="KAF6387289.1"/>
    </source>
</evidence>
<sequence>MCGVTSSLFLLHSPGIALNSLPSPLRPWHRPGRQFQRLRSLPARVPVTGGGGLGWGGVATCPPALHCQPPVQGGGGRDPGRWPIGCGQWSDPGRDPCSTSCVVLPSLLPRDLAELPAERAPGLQRPCGHRVPGLGWLITAQPSLVLRPGGPDTCSQRLS</sequence>
<accession>A0A7J8AM23</accession>
<protein>
    <submittedName>
        <fullName evidence="1">Uncharacterized protein</fullName>
    </submittedName>
</protein>
<gene>
    <name evidence="1" type="ORF">mMyoMyo1_007804</name>
</gene>
<reference evidence="1 2" key="1">
    <citation type="journal article" date="2020" name="Nature">
        <title>Six reference-quality genomes reveal evolution of bat adaptations.</title>
        <authorList>
            <person name="Jebb D."/>
            <person name="Huang Z."/>
            <person name="Pippel M."/>
            <person name="Hughes G.M."/>
            <person name="Lavrichenko K."/>
            <person name="Devanna P."/>
            <person name="Winkler S."/>
            <person name="Jermiin L.S."/>
            <person name="Skirmuntt E.C."/>
            <person name="Katzourakis A."/>
            <person name="Burkitt-Gray L."/>
            <person name="Ray D.A."/>
            <person name="Sullivan K.A.M."/>
            <person name="Roscito J.G."/>
            <person name="Kirilenko B.M."/>
            <person name="Davalos L.M."/>
            <person name="Corthals A.P."/>
            <person name="Power M.L."/>
            <person name="Jones G."/>
            <person name="Ransome R.D."/>
            <person name="Dechmann D.K.N."/>
            <person name="Locatelli A.G."/>
            <person name="Puechmaille S.J."/>
            <person name="Fedrigo O."/>
            <person name="Jarvis E.D."/>
            <person name="Hiller M."/>
            <person name="Vernes S.C."/>
            <person name="Myers E.W."/>
            <person name="Teeling E.C."/>
        </authorList>
    </citation>
    <scope>NUCLEOTIDE SEQUENCE [LARGE SCALE GENOMIC DNA]</scope>
    <source>
        <strain evidence="1">MMyoMyo1</strain>
        <tissue evidence="1">Flight muscle</tissue>
    </source>
</reference>
<proteinExistence type="predicted"/>
<keyword evidence="2" id="KW-1185">Reference proteome</keyword>
<name>A0A7J8AM23_MYOMY</name>
<dbReference type="Proteomes" id="UP000527355">
    <property type="component" value="Unassembled WGS sequence"/>
</dbReference>
<dbReference type="AlphaFoldDB" id="A0A7J8AM23"/>
<organism evidence="1 2">
    <name type="scientific">Myotis myotis</name>
    <name type="common">Greater mouse-eared bat</name>
    <name type="synonym">Vespertilio myotis</name>
    <dbReference type="NCBI Taxonomy" id="51298"/>
    <lineage>
        <taxon>Eukaryota</taxon>
        <taxon>Metazoa</taxon>
        <taxon>Chordata</taxon>
        <taxon>Craniata</taxon>
        <taxon>Vertebrata</taxon>
        <taxon>Euteleostomi</taxon>
        <taxon>Mammalia</taxon>
        <taxon>Eutheria</taxon>
        <taxon>Laurasiatheria</taxon>
        <taxon>Chiroptera</taxon>
        <taxon>Yangochiroptera</taxon>
        <taxon>Vespertilionidae</taxon>
        <taxon>Myotis</taxon>
    </lineage>
</organism>